<reference evidence="2" key="1">
    <citation type="submission" date="2023-09" db="EMBL/GenBank/DDBJ databases">
        <title>Undibacterium sp. 20NA77.5 isolated from freshwater.</title>
        <authorList>
            <person name="Le V."/>
            <person name="Ko S.-R."/>
            <person name="Ahn C.-Y."/>
            <person name="Oh H.-M."/>
        </authorList>
    </citation>
    <scope>NUCLEOTIDE SEQUENCE</scope>
    <source>
        <strain evidence="2">20NA77.5</strain>
    </source>
</reference>
<feature type="signal peptide" evidence="1">
    <location>
        <begin position="1"/>
        <end position="21"/>
    </location>
</feature>
<sequence length="268" mass="30622">MNFRLWINCFLLALVSFPAAALQVDRSLCPTTPIRFAHYEMGALYTKGRGGIDEDVIQELIKRSRCDFTVTVLPRARSWYDLEQGNLDMLASGVPTPEREKFAWFAAYLTDKKYVILGPEVPREIVTMDQFIAAPKLVMGGVRSFKYSPLYDALSERLEATGRLEQVGDLDTLYRMFAHGRFAATIASPLAYRFYFERYPPHGKVRYLDWDPNSKAVSALVLSKKAFTAKQARQWQALMRTMLNDGTIMQILTRHLGPEEAKLVMYVN</sequence>
<dbReference type="Gene3D" id="3.40.190.10">
    <property type="entry name" value="Periplasmic binding protein-like II"/>
    <property type="match status" value="2"/>
</dbReference>
<feature type="chain" id="PRO_5045898460" evidence="1">
    <location>
        <begin position="22"/>
        <end position="268"/>
    </location>
</feature>
<proteinExistence type="predicted"/>
<dbReference type="EMBL" id="CP133720">
    <property type="protein sequence ID" value="WMW80499.1"/>
    <property type="molecule type" value="Genomic_DNA"/>
</dbReference>
<evidence type="ECO:0000313" key="2">
    <source>
        <dbReference type="EMBL" id="WMW80499.1"/>
    </source>
</evidence>
<dbReference type="Proteomes" id="UP001181355">
    <property type="component" value="Chromosome"/>
</dbReference>
<evidence type="ECO:0000256" key="1">
    <source>
        <dbReference type="SAM" id="SignalP"/>
    </source>
</evidence>
<dbReference type="SUPFAM" id="SSF53850">
    <property type="entry name" value="Periplasmic binding protein-like II"/>
    <property type="match status" value="1"/>
</dbReference>
<keyword evidence="3" id="KW-1185">Reference proteome</keyword>
<evidence type="ECO:0000313" key="3">
    <source>
        <dbReference type="Proteomes" id="UP001181355"/>
    </source>
</evidence>
<accession>A0ABY9RIJ4</accession>
<name>A0ABY9RIJ4_9BURK</name>
<organism evidence="2 3">
    <name type="scientific">Undibacterium cyanobacteriorum</name>
    <dbReference type="NCBI Taxonomy" id="3073561"/>
    <lineage>
        <taxon>Bacteria</taxon>
        <taxon>Pseudomonadati</taxon>
        <taxon>Pseudomonadota</taxon>
        <taxon>Betaproteobacteria</taxon>
        <taxon>Burkholderiales</taxon>
        <taxon>Oxalobacteraceae</taxon>
        <taxon>Undibacterium</taxon>
    </lineage>
</organism>
<dbReference type="RefSeq" id="WP_309481992.1">
    <property type="nucleotide sequence ID" value="NZ_CP133720.1"/>
</dbReference>
<gene>
    <name evidence="2" type="ORF">RF679_17945</name>
</gene>
<dbReference type="PANTHER" id="PTHR35936">
    <property type="entry name" value="MEMBRANE-BOUND LYTIC MUREIN TRANSGLYCOSYLASE F"/>
    <property type="match status" value="1"/>
</dbReference>
<keyword evidence="1" id="KW-0732">Signal</keyword>
<dbReference type="PANTHER" id="PTHR35936:SF19">
    <property type="entry name" value="AMINO-ACID-BINDING PROTEIN YXEM-RELATED"/>
    <property type="match status" value="1"/>
</dbReference>
<protein>
    <submittedName>
        <fullName evidence="2">Transporter substrate-binding domain-containing protein</fullName>
    </submittedName>
</protein>